<keyword evidence="3" id="KW-0614">Plasmid</keyword>
<dbReference type="PANTHER" id="PTHR33678:SF1">
    <property type="entry name" value="BLL1576 PROTEIN"/>
    <property type="match status" value="1"/>
</dbReference>
<name>A0A1L5NWD9_9HYPH</name>
<dbReference type="EMBL" id="CP017105">
    <property type="protein sequence ID" value="APO72204.1"/>
    <property type="molecule type" value="Genomic_DNA"/>
</dbReference>
<proteinExistence type="predicted"/>
<dbReference type="Proteomes" id="UP000184749">
    <property type="component" value="Plasmid pRgalIE4872d"/>
</dbReference>
<geneLocation type="plasmid" evidence="4">
    <name>prgalie4872d</name>
</geneLocation>
<reference evidence="3 4" key="1">
    <citation type="submission" date="2016-09" db="EMBL/GenBank/DDBJ databases">
        <title>The complete genome sequences of Rhizobium gallicum, symbiovars gallicum and phaseoli, symbionts associated to common bean (Phaseolus vulgaris).</title>
        <authorList>
            <person name="Bustos P."/>
            <person name="Santamaria R.I."/>
            <person name="Perez-Carrascal O.M."/>
            <person name="Juarez S."/>
            <person name="Lozano L."/>
            <person name="Martinez-Flores I."/>
            <person name="Martinez-Romero E."/>
            <person name="Cevallos M."/>
            <person name="Romero D."/>
            <person name="Davila G."/>
            <person name="Gonzalez V."/>
        </authorList>
    </citation>
    <scope>NUCLEOTIDE SEQUENCE [LARGE SCALE GENOMIC DNA]</scope>
    <source>
        <strain evidence="3 4">IE4872</strain>
        <plasmid evidence="4">prgalie4872d</plasmid>
    </source>
</reference>
<dbReference type="InterPro" id="IPR004291">
    <property type="entry name" value="Transposase_IS66_central"/>
</dbReference>
<sequence length="121" mass="13074">MQLQDTSLTTSLNTCHKRLRGHLTGGANRAVTICLSNNAAERALRGFALGRKAWLFAGSDRGADRAAFMATLIMTAKLNDIDPQAWLADVLARIADTPITKLEQLLPWNWSALGAIAEKAA</sequence>
<dbReference type="eggNOG" id="COG4372">
    <property type="taxonomic scope" value="Bacteria"/>
</dbReference>
<dbReference type="Pfam" id="PF03050">
    <property type="entry name" value="DDE_Tnp_IS66"/>
    <property type="match status" value="1"/>
</dbReference>
<gene>
    <name evidence="3" type="ORF">IE4872_PD01683</name>
</gene>
<protein>
    <submittedName>
        <fullName evidence="3">IS66 family insertion sequence transposase domain-containing protein</fullName>
    </submittedName>
</protein>
<organism evidence="3 4">
    <name type="scientific">Rhizobium gallicum</name>
    <dbReference type="NCBI Taxonomy" id="56730"/>
    <lineage>
        <taxon>Bacteria</taxon>
        <taxon>Pseudomonadati</taxon>
        <taxon>Pseudomonadota</taxon>
        <taxon>Alphaproteobacteria</taxon>
        <taxon>Hyphomicrobiales</taxon>
        <taxon>Rhizobiaceae</taxon>
        <taxon>Rhizobium/Agrobacterium group</taxon>
        <taxon>Rhizobium</taxon>
    </lineage>
</organism>
<dbReference type="InterPro" id="IPR052344">
    <property type="entry name" value="Transposase-related"/>
</dbReference>
<feature type="domain" description="Transposase IS66 central" evidence="1">
    <location>
        <begin position="32"/>
        <end position="64"/>
    </location>
</feature>
<evidence type="ECO:0000313" key="3">
    <source>
        <dbReference type="EMBL" id="APO72204.1"/>
    </source>
</evidence>
<feature type="domain" description="Transposase IS66 C-terminal" evidence="2">
    <location>
        <begin position="71"/>
        <end position="108"/>
    </location>
</feature>
<dbReference type="InterPro" id="IPR039552">
    <property type="entry name" value="IS66_C"/>
</dbReference>
<accession>A0A1L5NWD9</accession>
<dbReference type="AlphaFoldDB" id="A0A1L5NWD9"/>
<dbReference type="PANTHER" id="PTHR33678">
    <property type="entry name" value="BLL1576 PROTEIN"/>
    <property type="match status" value="1"/>
</dbReference>
<evidence type="ECO:0000313" key="4">
    <source>
        <dbReference type="Proteomes" id="UP000184749"/>
    </source>
</evidence>
<evidence type="ECO:0000259" key="2">
    <source>
        <dbReference type="Pfam" id="PF13817"/>
    </source>
</evidence>
<evidence type="ECO:0000259" key="1">
    <source>
        <dbReference type="Pfam" id="PF03050"/>
    </source>
</evidence>
<dbReference type="Pfam" id="PF13817">
    <property type="entry name" value="DDE_Tnp_IS66_C"/>
    <property type="match status" value="1"/>
</dbReference>